<reference evidence="1" key="1">
    <citation type="journal article" date="2014" name="Front. Microbiol.">
        <title>High frequency of phylogenetically diverse reductive dehalogenase-homologous genes in deep subseafloor sedimentary metagenomes.</title>
        <authorList>
            <person name="Kawai M."/>
            <person name="Futagami T."/>
            <person name="Toyoda A."/>
            <person name="Takaki Y."/>
            <person name="Nishi S."/>
            <person name="Hori S."/>
            <person name="Arai W."/>
            <person name="Tsubouchi T."/>
            <person name="Morono Y."/>
            <person name="Uchiyama I."/>
            <person name="Ito T."/>
            <person name="Fujiyama A."/>
            <person name="Inagaki F."/>
            <person name="Takami H."/>
        </authorList>
    </citation>
    <scope>NUCLEOTIDE SEQUENCE</scope>
    <source>
        <strain evidence="1">Expedition CK06-06</strain>
    </source>
</reference>
<proteinExistence type="predicted"/>
<organism evidence="1">
    <name type="scientific">marine sediment metagenome</name>
    <dbReference type="NCBI Taxonomy" id="412755"/>
    <lineage>
        <taxon>unclassified sequences</taxon>
        <taxon>metagenomes</taxon>
        <taxon>ecological metagenomes</taxon>
    </lineage>
</organism>
<evidence type="ECO:0000313" key="1">
    <source>
        <dbReference type="EMBL" id="GAG98566.1"/>
    </source>
</evidence>
<dbReference type="AlphaFoldDB" id="X1DQ81"/>
<gene>
    <name evidence="1" type="ORF">S01H4_43393</name>
</gene>
<accession>X1DQ81</accession>
<dbReference type="EMBL" id="BART01023937">
    <property type="protein sequence ID" value="GAG98566.1"/>
    <property type="molecule type" value="Genomic_DNA"/>
</dbReference>
<name>X1DQ81_9ZZZZ</name>
<protein>
    <submittedName>
        <fullName evidence="1">Uncharacterized protein</fullName>
    </submittedName>
</protein>
<sequence length="72" mass="8944">MKVTVHGRLKPNKKEFIWLQSKLHELLVQRFGICSRGQMAFDMLTSLYGYRYTRLMWNYKSREYIERRKKRK</sequence>
<comment type="caution">
    <text evidence="1">The sequence shown here is derived from an EMBL/GenBank/DDBJ whole genome shotgun (WGS) entry which is preliminary data.</text>
</comment>